<feature type="transmembrane region" description="Helical" evidence="8">
    <location>
        <begin position="40"/>
        <end position="65"/>
    </location>
</feature>
<name>A0A1G2BT37_9BACT</name>
<keyword evidence="7" id="KW-0862">Zinc</keyword>
<dbReference type="GO" id="GO:0046872">
    <property type="term" value="F:metal ion binding"/>
    <property type="evidence" value="ECO:0007669"/>
    <property type="project" value="UniProtKB-KW"/>
</dbReference>
<accession>A0A1G2BT37</accession>
<dbReference type="PANTHER" id="PTHR20855">
    <property type="entry name" value="ADIPOR/PROGESTIN RECEPTOR-RELATED"/>
    <property type="match status" value="1"/>
</dbReference>
<evidence type="ECO:0008006" key="11">
    <source>
        <dbReference type="Google" id="ProtNLM"/>
    </source>
</evidence>
<keyword evidence="7" id="KW-0479">Metal-binding</keyword>
<gene>
    <name evidence="9" type="ORF">A3B31_01765</name>
</gene>
<sequence>MARTKQQELVSSITHGGAGLLAIAGMIVLIVLSASQKTPWHVVGFVTYGASLVLLYAASFIYHFVSAFKGYRKNLQSVDYAMINILIAGTYTPIALISLRGGWGWSLFGIIWGMAVIGIVLRLATPLFRGWVPGVYYLIMGWLVVIAFKPLAAALPAPALWLLFTGGFFYTLGVGFFALENFVRLSSRFGMHELFHIFVILGSTAHFMMMYRYI</sequence>
<feature type="transmembrane region" description="Helical" evidence="8">
    <location>
        <begin position="135"/>
        <end position="155"/>
    </location>
</feature>
<comment type="similarity">
    <text evidence="2">Belongs to the UPF0073 (Hly-III) family.</text>
</comment>
<keyword evidence="6 8" id="KW-0472">Membrane</keyword>
<evidence type="ECO:0000256" key="7">
    <source>
        <dbReference type="PIRSR" id="PIRSR604254-1"/>
    </source>
</evidence>
<organism evidence="9 10">
    <name type="scientific">Candidatus Komeilibacteria bacterium RIFCSPLOWO2_01_FULL_53_11</name>
    <dbReference type="NCBI Taxonomy" id="1798552"/>
    <lineage>
        <taxon>Bacteria</taxon>
        <taxon>Candidatus Komeiliibacteriota</taxon>
    </lineage>
</organism>
<dbReference type="GO" id="GO:0140911">
    <property type="term" value="F:pore-forming activity"/>
    <property type="evidence" value="ECO:0007669"/>
    <property type="project" value="InterPro"/>
</dbReference>
<comment type="subcellular location">
    <subcellularLocation>
        <location evidence="1">Cell membrane</location>
        <topology evidence="1">Multi-pass membrane protein</topology>
    </subcellularLocation>
</comment>
<protein>
    <recommendedName>
        <fullName evidence="11">Hemolysin</fullName>
    </recommendedName>
</protein>
<dbReference type="PANTHER" id="PTHR20855:SF3">
    <property type="entry name" value="LD03007P"/>
    <property type="match status" value="1"/>
</dbReference>
<evidence type="ECO:0000256" key="3">
    <source>
        <dbReference type="ARBA" id="ARBA00022475"/>
    </source>
</evidence>
<proteinExistence type="inferred from homology"/>
<evidence type="ECO:0000313" key="9">
    <source>
        <dbReference type="EMBL" id="OGY91749.1"/>
    </source>
</evidence>
<reference evidence="9 10" key="1">
    <citation type="journal article" date="2016" name="Nat. Commun.">
        <title>Thousands of microbial genomes shed light on interconnected biogeochemical processes in an aquifer system.</title>
        <authorList>
            <person name="Anantharaman K."/>
            <person name="Brown C.T."/>
            <person name="Hug L.A."/>
            <person name="Sharon I."/>
            <person name="Castelle C.J."/>
            <person name="Probst A.J."/>
            <person name="Thomas B.C."/>
            <person name="Singh A."/>
            <person name="Wilkins M.J."/>
            <person name="Karaoz U."/>
            <person name="Brodie E.L."/>
            <person name="Williams K.H."/>
            <person name="Hubbard S.S."/>
            <person name="Banfield J.F."/>
        </authorList>
    </citation>
    <scope>NUCLEOTIDE SEQUENCE [LARGE SCALE GENOMIC DNA]</scope>
</reference>
<keyword evidence="5 8" id="KW-1133">Transmembrane helix</keyword>
<dbReference type="AlphaFoldDB" id="A0A1G2BT37"/>
<comment type="caution">
    <text evidence="9">The sequence shown here is derived from an EMBL/GenBank/DDBJ whole genome shotgun (WGS) entry which is preliminary data.</text>
</comment>
<feature type="binding site" evidence="7">
    <location>
        <position position="192"/>
    </location>
    <ligand>
        <name>Zn(2+)</name>
        <dbReference type="ChEBI" id="CHEBI:29105"/>
    </ligand>
</feature>
<evidence type="ECO:0000256" key="1">
    <source>
        <dbReference type="ARBA" id="ARBA00004651"/>
    </source>
</evidence>
<evidence type="ECO:0000256" key="8">
    <source>
        <dbReference type="SAM" id="Phobius"/>
    </source>
</evidence>
<dbReference type="InterPro" id="IPR005744">
    <property type="entry name" value="Hy-lIII"/>
</dbReference>
<feature type="binding site" evidence="7">
    <location>
        <position position="63"/>
    </location>
    <ligand>
        <name>Zn(2+)</name>
        <dbReference type="ChEBI" id="CHEBI:29105"/>
    </ligand>
</feature>
<dbReference type="Pfam" id="PF03006">
    <property type="entry name" value="HlyIII"/>
    <property type="match status" value="1"/>
</dbReference>
<feature type="binding site" evidence="7">
    <location>
        <position position="196"/>
    </location>
    <ligand>
        <name>Zn(2+)</name>
        <dbReference type="ChEBI" id="CHEBI:29105"/>
    </ligand>
</feature>
<evidence type="ECO:0000256" key="2">
    <source>
        <dbReference type="ARBA" id="ARBA00008488"/>
    </source>
</evidence>
<evidence type="ECO:0000256" key="4">
    <source>
        <dbReference type="ARBA" id="ARBA00022692"/>
    </source>
</evidence>
<feature type="transmembrane region" description="Helical" evidence="8">
    <location>
        <begin position="77"/>
        <end position="97"/>
    </location>
</feature>
<feature type="transmembrane region" description="Helical" evidence="8">
    <location>
        <begin position="194"/>
        <end position="213"/>
    </location>
</feature>
<dbReference type="InterPro" id="IPR004254">
    <property type="entry name" value="AdipoR/HlyIII-related"/>
</dbReference>
<evidence type="ECO:0000313" key="10">
    <source>
        <dbReference type="Proteomes" id="UP000177349"/>
    </source>
</evidence>
<evidence type="ECO:0000256" key="6">
    <source>
        <dbReference type="ARBA" id="ARBA00023136"/>
    </source>
</evidence>
<feature type="transmembrane region" description="Helical" evidence="8">
    <location>
        <begin position="12"/>
        <end position="34"/>
    </location>
</feature>
<dbReference type="NCBIfam" id="TIGR01065">
    <property type="entry name" value="hlyIII"/>
    <property type="match status" value="1"/>
</dbReference>
<keyword evidence="4 8" id="KW-0812">Transmembrane</keyword>
<dbReference type="GO" id="GO:0005886">
    <property type="term" value="C:plasma membrane"/>
    <property type="evidence" value="ECO:0007669"/>
    <property type="project" value="UniProtKB-SubCell"/>
</dbReference>
<feature type="transmembrane region" description="Helical" evidence="8">
    <location>
        <begin position="161"/>
        <end position="182"/>
    </location>
</feature>
<feature type="transmembrane region" description="Helical" evidence="8">
    <location>
        <begin position="103"/>
        <end position="123"/>
    </location>
</feature>
<evidence type="ECO:0000256" key="5">
    <source>
        <dbReference type="ARBA" id="ARBA00022989"/>
    </source>
</evidence>
<dbReference type="Proteomes" id="UP000177349">
    <property type="component" value="Unassembled WGS sequence"/>
</dbReference>
<keyword evidence="3" id="KW-1003">Cell membrane</keyword>
<dbReference type="EMBL" id="MHKN01000034">
    <property type="protein sequence ID" value="OGY91749.1"/>
    <property type="molecule type" value="Genomic_DNA"/>
</dbReference>